<organism evidence="1 2">
    <name type="scientific">Sulfoacidibacillus ferrooxidans</name>
    <dbReference type="NCBI Taxonomy" id="2005001"/>
    <lineage>
        <taxon>Bacteria</taxon>
        <taxon>Bacillati</taxon>
        <taxon>Bacillota</taxon>
        <taxon>Bacilli</taxon>
        <taxon>Bacillales</taxon>
        <taxon>Alicyclobacillaceae</taxon>
        <taxon>Sulfoacidibacillus</taxon>
    </lineage>
</organism>
<gene>
    <name evidence="1" type="ORF">MM817_00219</name>
</gene>
<reference evidence="1" key="1">
    <citation type="submission" date="2022-03" db="EMBL/GenBank/DDBJ databases">
        <title>Draft Genome Sequence of Firmicute Strain S0AB, a Heterotrophic Iron/Sulfur-Oxidizing Extreme Acidophile.</title>
        <authorList>
            <person name="Vergara E."/>
            <person name="Pakostova E."/>
            <person name="Johnson D.B."/>
            <person name="Holmes D.S."/>
        </authorList>
    </citation>
    <scope>NUCLEOTIDE SEQUENCE</scope>
    <source>
        <strain evidence="1">S0AB</strain>
    </source>
</reference>
<keyword evidence="2" id="KW-1185">Reference proteome</keyword>
<sequence>MYDERYSIMAKQVAREISRVLKTDGKVLWYDLRYDNPYNTDVRAISIHEIHELFPHFTLDVKKITLLPMITRKLGKWADLVYPALYQLSFLSTHDVALFTKQSDVHVNRDLRVKNS</sequence>
<proteinExistence type="predicted"/>
<dbReference type="EMBL" id="JALBUF010000001">
    <property type="protein sequence ID" value="MCI0181968.1"/>
    <property type="molecule type" value="Genomic_DNA"/>
</dbReference>
<dbReference type="RefSeq" id="WP_241711589.1">
    <property type="nucleotide sequence ID" value="NZ_JALBUF010000001.1"/>
</dbReference>
<evidence type="ECO:0000313" key="1">
    <source>
        <dbReference type="EMBL" id="MCI0181968.1"/>
    </source>
</evidence>
<accession>A0A9X1V5Z3</accession>
<evidence type="ECO:0000313" key="2">
    <source>
        <dbReference type="Proteomes" id="UP001139263"/>
    </source>
</evidence>
<comment type="caution">
    <text evidence="1">The sequence shown here is derived from an EMBL/GenBank/DDBJ whole genome shotgun (WGS) entry which is preliminary data.</text>
</comment>
<dbReference type="AlphaFoldDB" id="A0A9X1V5Z3"/>
<dbReference type="Proteomes" id="UP001139263">
    <property type="component" value="Unassembled WGS sequence"/>
</dbReference>
<name>A0A9X1V5Z3_9BACL</name>
<protein>
    <submittedName>
        <fullName evidence="1">Uncharacterized protein</fullName>
    </submittedName>
</protein>